<accession>A0A1A7Y0Z2</accession>
<organism evidence="2">
    <name type="scientific">Iconisemion striatum</name>
    <dbReference type="NCBI Taxonomy" id="60296"/>
    <lineage>
        <taxon>Eukaryota</taxon>
        <taxon>Metazoa</taxon>
        <taxon>Chordata</taxon>
        <taxon>Craniata</taxon>
        <taxon>Vertebrata</taxon>
        <taxon>Euteleostomi</taxon>
        <taxon>Actinopterygii</taxon>
        <taxon>Neopterygii</taxon>
        <taxon>Teleostei</taxon>
        <taxon>Neoteleostei</taxon>
        <taxon>Acanthomorphata</taxon>
        <taxon>Ovalentaria</taxon>
        <taxon>Atherinomorphae</taxon>
        <taxon>Cyprinodontiformes</taxon>
        <taxon>Nothobranchiidae</taxon>
        <taxon>Iconisemion</taxon>
    </lineage>
</organism>
<proteinExistence type="predicted"/>
<protein>
    <submittedName>
        <fullName evidence="2">Uncharacterized protein</fullName>
    </submittedName>
</protein>
<reference evidence="2" key="2">
    <citation type="submission" date="2016-06" db="EMBL/GenBank/DDBJ databases">
        <title>The genome of a short-lived fish provides insights into sex chromosome evolution and the genetic control of aging.</title>
        <authorList>
            <person name="Reichwald K."/>
            <person name="Felder M."/>
            <person name="Petzold A."/>
            <person name="Koch P."/>
            <person name="Groth M."/>
            <person name="Platzer M."/>
        </authorList>
    </citation>
    <scope>NUCLEOTIDE SEQUENCE</scope>
    <source>
        <tissue evidence="2">Brain</tissue>
    </source>
</reference>
<gene>
    <name evidence="2" type="primary">Nfu_g_1_025988</name>
</gene>
<feature type="non-terminal residue" evidence="2">
    <location>
        <position position="46"/>
    </location>
</feature>
<sequence>MAMCDLYVLMFILWLYALICWYPAQTMRVRRSDGLPAYTYTRDEML</sequence>
<keyword evidence="1" id="KW-0812">Transmembrane</keyword>
<dbReference type="EMBL" id="HADX01001845">
    <property type="protein sequence ID" value="SBP24077.1"/>
    <property type="molecule type" value="Transcribed_RNA"/>
</dbReference>
<name>A0A1A7Y0Z2_9TELE</name>
<evidence type="ECO:0000256" key="1">
    <source>
        <dbReference type="SAM" id="Phobius"/>
    </source>
</evidence>
<keyword evidence="1" id="KW-1133">Transmembrane helix</keyword>
<evidence type="ECO:0000313" key="2">
    <source>
        <dbReference type="EMBL" id="SBP24077.1"/>
    </source>
</evidence>
<keyword evidence="1" id="KW-0472">Membrane</keyword>
<reference evidence="2" key="1">
    <citation type="submission" date="2016-05" db="EMBL/GenBank/DDBJ databases">
        <authorList>
            <person name="Lavstsen T."/>
            <person name="Jespersen J.S."/>
        </authorList>
    </citation>
    <scope>NUCLEOTIDE SEQUENCE</scope>
    <source>
        <tissue evidence="2">Brain</tissue>
    </source>
</reference>
<dbReference type="AlphaFoldDB" id="A0A1A7Y0Z2"/>
<feature type="transmembrane region" description="Helical" evidence="1">
    <location>
        <begin position="6"/>
        <end position="24"/>
    </location>
</feature>